<evidence type="ECO:0000313" key="2">
    <source>
        <dbReference type="EMBL" id="KYK58637.1"/>
    </source>
</evidence>
<reference evidence="2 3" key="1">
    <citation type="journal article" date="2016" name="Sci. Rep.">
        <title>Insights into Adaptations to a Near-Obligate Nematode Endoparasitic Lifestyle from the Finished Genome of Drechmeria coniospora.</title>
        <authorList>
            <person name="Zhang L."/>
            <person name="Zhou Z."/>
            <person name="Guo Q."/>
            <person name="Fokkens L."/>
            <person name="Miskei M."/>
            <person name="Pocsi I."/>
            <person name="Zhang W."/>
            <person name="Chen M."/>
            <person name="Wang L."/>
            <person name="Sun Y."/>
            <person name="Donzelli B.G."/>
            <person name="Gibson D.M."/>
            <person name="Nelson D.R."/>
            <person name="Luo J.G."/>
            <person name="Rep M."/>
            <person name="Liu H."/>
            <person name="Yang S."/>
            <person name="Wang J."/>
            <person name="Krasnoff S.B."/>
            <person name="Xu Y."/>
            <person name="Molnar I."/>
            <person name="Lin M."/>
        </authorList>
    </citation>
    <scope>NUCLEOTIDE SEQUENCE [LARGE SCALE GENOMIC DNA]</scope>
    <source>
        <strain evidence="2 3">ARSEF 6962</strain>
    </source>
</reference>
<dbReference type="EMBL" id="LAYC01000002">
    <property type="protein sequence ID" value="KYK58637.1"/>
    <property type="molecule type" value="Genomic_DNA"/>
</dbReference>
<dbReference type="AlphaFoldDB" id="A0A151GNE2"/>
<proteinExistence type="predicted"/>
<protein>
    <submittedName>
        <fullName evidence="2">Uncharacterized protein</fullName>
    </submittedName>
</protein>
<feature type="compositionally biased region" description="Basic residues" evidence="1">
    <location>
        <begin position="56"/>
        <end position="81"/>
    </location>
</feature>
<accession>A0A151GNE2</accession>
<comment type="caution">
    <text evidence="2">The sequence shown here is derived from an EMBL/GenBank/DDBJ whole genome shotgun (WGS) entry which is preliminary data.</text>
</comment>
<dbReference type="InParanoid" id="A0A151GNE2"/>
<dbReference type="Proteomes" id="UP000076580">
    <property type="component" value="Chromosome 02"/>
</dbReference>
<dbReference type="GeneID" id="63718297"/>
<feature type="region of interest" description="Disordered" evidence="1">
    <location>
        <begin position="56"/>
        <end position="130"/>
    </location>
</feature>
<evidence type="ECO:0000256" key="1">
    <source>
        <dbReference type="SAM" id="MobiDB-lite"/>
    </source>
</evidence>
<evidence type="ECO:0000313" key="3">
    <source>
        <dbReference type="Proteomes" id="UP000076580"/>
    </source>
</evidence>
<name>A0A151GNE2_DRECN</name>
<dbReference type="RefSeq" id="XP_040657989.1">
    <property type="nucleotide sequence ID" value="XM_040802956.1"/>
</dbReference>
<feature type="region of interest" description="Disordered" evidence="1">
    <location>
        <begin position="266"/>
        <end position="295"/>
    </location>
</feature>
<feature type="compositionally biased region" description="Basic and acidic residues" evidence="1">
    <location>
        <begin position="113"/>
        <end position="122"/>
    </location>
</feature>
<feature type="compositionally biased region" description="Polar residues" evidence="1">
    <location>
        <begin position="275"/>
        <end position="295"/>
    </location>
</feature>
<keyword evidence="3" id="KW-1185">Reference proteome</keyword>
<sequence>MGTPEELSLALAPLRVGDERIAFRRGSDRHPACSSMRVNGSATALGIVPASCVARRRRTRARPRSMPRPTRRSQRGCRVSRHANDPGGSPTMVADPSAAGVDWSGRAIGRASRGRDASSRDSDGDEAQALAESTTTVFVTDDCTLQRMIALCIGRHACRENMRIVLRGICQQRCGHVASSFVRRTVCSVAVEHRRRRVGGLSPPRRLCVSNRTPPAHTVHATLGLAAADYGIHRMRSQRQSAPPCMPDKGQGKKATARIRRLGARALLSRGQAGTRSITSTYPPGPTATTRPGKA</sequence>
<gene>
    <name evidence="2" type="ORF">DCS_05654</name>
</gene>
<organism evidence="2 3">
    <name type="scientific">Drechmeria coniospora</name>
    <name type="common">Nematophagous fungus</name>
    <name type="synonym">Meria coniospora</name>
    <dbReference type="NCBI Taxonomy" id="98403"/>
    <lineage>
        <taxon>Eukaryota</taxon>
        <taxon>Fungi</taxon>
        <taxon>Dikarya</taxon>
        <taxon>Ascomycota</taxon>
        <taxon>Pezizomycotina</taxon>
        <taxon>Sordariomycetes</taxon>
        <taxon>Hypocreomycetidae</taxon>
        <taxon>Hypocreales</taxon>
        <taxon>Ophiocordycipitaceae</taxon>
        <taxon>Drechmeria</taxon>
    </lineage>
</organism>